<sequence length="129" mass="14258">MDILFLIGRLIFGGYFLMNAWSHFKNLESMTGYAESKGVPSPRSAVFVGGVLLLLGGLGVVFGIAPEASLAVLLIFLVPVTFKMHAFWKEVDQNKKMMERIAFMKNVALIGALLMLYAVSVPWVYNALQ</sequence>
<evidence type="ECO:0000256" key="2">
    <source>
        <dbReference type="ARBA" id="ARBA00022692"/>
    </source>
</evidence>
<dbReference type="InterPro" id="IPR032808">
    <property type="entry name" value="DoxX"/>
</dbReference>
<feature type="transmembrane region" description="Helical" evidence="5">
    <location>
        <begin position="70"/>
        <end position="87"/>
    </location>
</feature>
<reference evidence="6 7" key="1">
    <citation type="submission" date="2017-09" db="EMBL/GenBank/DDBJ databases">
        <title>Depth-based differentiation of microbial function through sediment-hosted aquifers and enrichment of novel symbionts in the deep terrestrial subsurface.</title>
        <authorList>
            <person name="Probst A.J."/>
            <person name="Ladd B."/>
            <person name="Jarett J.K."/>
            <person name="Geller-Mcgrath D.E."/>
            <person name="Sieber C.M."/>
            <person name="Emerson J.B."/>
            <person name="Anantharaman K."/>
            <person name="Thomas B.C."/>
            <person name="Malmstrom R."/>
            <person name="Stieglmeier M."/>
            <person name="Klingl A."/>
            <person name="Woyke T."/>
            <person name="Ryan C.M."/>
            <person name="Banfield J.F."/>
        </authorList>
    </citation>
    <scope>NUCLEOTIDE SEQUENCE [LARGE SCALE GENOMIC DNA]</scope>
    <source>
        <strain evidence="6">CG11_big_fil_rev_8_21_14_0_20_46_11</strain>
    </source>
</reference>
<evidence type="ECO:0000256" key="1">
    <source>
        <dbReference type="ARBA" id="ARBA00004141"/>
    </source>
</evidence>
<comment type="subcellular location">
    <subcellularLocation>
        <location evidence="1">Membrane</location>
        <topology evidence="1">Multi-pass membrane protein</topology>
    </subcellularLocation>
</comment>
<evidence type="ECO:0000256" key="5">
    <source>
        <dbReference type="SAM" id="Phobius"/>
    </source>
</evidence>
<feature type="transmembrane region" description="Helical" evidence="5">
    <location>
        <begin position="107"/>
        <end position="125"/>
    </location>
</feature>
<dbReference type="AlphaFoldDB" id="A0A2H0K9W8"/>
<dbReference type="EMBL" id="PCVG01000085">
    <property type="protein sequence ID" value="PIQ68050.1"/>
    <property type="molecule type" value="Genomic_DNA"/>
</dbReference>
<dbReference type="Proteomes" id="UP000229342">
    <property type="component" value="Unassembled WGS sequence"/>
</dbReference>
<gene>
    <name evidence="6" type="ORF">COV91_06240</name>
</gene>
<accession>A0A2H0K9W8</accession>
<keyword evidence="2 5" id="KW-0812">Transmembrane</keyword>
<evidence type="ECO:0000313" key="6">
    <source>
        <dbReference type="EMBL" id="PIQ68050.1"/>
    </source>
</evidence>
<name>A0A2H0K9W8_9BACT</name>
<protein>
    <submittedName>
        <fullName evidence="6">DoxX family protein</fullName>
    </submittedName>
</protein>
<proteinExistence type="predicted"/>
<keyword evidence="3 5" id="KW-1133">Transmembrane helix</keyword>
<evidence type="ECO:0000313" key="7">
    <source>
        <dbReference type="Proteomes" id="UP000229342"/>
    </source>
</evidence>
<organism evidence="6 7">
    <name type="scientific">Candidatus Taylorbacteria bacterium CG11_big_fil_rev_8_21_14_0_20_46_11</name>
    <dbReference type="NCBI Taxonomy" id="1975025"/>
    <lineage>
        <taxon>Bacteria</taxon>
        <taxon>Candidatus Tayloriibacteriota</taxon>
    </lineage>
</organism>
<evidence type="ECO:0000256" key="4">
    <source>
        <dbReference type="ARBA" id="ARBA00023136"/>
    </source>
</evidence>
<feature type="transmembrane region" description="Helical" evidence="5">
    <location>
        <begin position="45"/>
        <end position="64"/>
    </location>
</feature>
<dbReference type="Pfam" id="PF07681">
    <property type="entry name" value="DoxX"/>
    <property type="match status" value="1"/>
</dbReference>
<keyword evidence="4 5" id="KW-0472">Membrane</keyword>
<evidence type="ECO:0000256" key="3">
    <source>
        <dbReference type="ARBA" id="ARBA00022989"/>
    </source>
</evidence>
<feature type="transmembrane region" description="Helical" evidence="5">
    <location>
        <begin position="6"/>
        <end position="24"/>
    </location>
</feature>
<dbReference type="GO" id="GO:0016020">
    <property type="term" value="C:membrane"/>
    <property type="evidence" value="ECO:0007669"/>
    <property type="project" value="UniProtKB-SubCell"/>
</dbReference>
<comment type="caution">
    <text evidence="6">The sequence shown here is derived from an EMBL/GenBank/DDBJ whole genome shotgun (WGS) entry which is preliminary data.</text>
</comment>